<feature type="transmembrane region" description="Helical" evidence="1">
    <location>
        <begin position="52"/>
        <end position="69"/>
    </location>
</feature>
<feature type="transmembrane region" description="Helical" evidence="1">
    <location>
        <begin position="12"/>
        <end position="31"/>
    </location>
</feature>
<feature type="transmembrane region" description="Helical" evidence="1">
    <location>
        <begin position="75"/>
        <end position="93"/>
    </location>
</feature>
<dbReference type="RefSeq" id="WP_067504520.1">
    <property type="nucleotide sequence ID" value="NZ_CP107943.1"/>
</dbReference>
<feature type="transmembrane region" description="Helical" evidence="1">
    <location>
        <begin position="105"/>
        <end position="127"/>
    </location>
</feature>
<organism evidence="2 3">
    <name type="scientific">Nocardia puris</name>
    <dbReference type="NCBI Taxonomy" id="208602"/>
    <lineage>
        <taxon>Bacteria</taxon>
        <taxon>Bacillati</taxon>
        <taxon>Actinomycetota</taxon>
        <taxon>Actinomycetes</taxon>
        <taxon>Mycobacteriales</taxon>
        <taxon>Nocardiaceae</taxon>
        <taxon>Nocardia</taxon>
    </lineage>
</organism>
<name>A0A366E275_9NOCA</name>
<keyword evidence="3" id="KW-1185">Reference proteome</keyword>
<evidence type="ECO:0000313" key="3">
    <source>
        <dbReference type="Proteomes" id="UP000252586"/>
    </source>
</evidence>
<comment type="caution">
    <text evidence="2">The sequence shown here is derived from an EMBL/GenBank/DDBJ whole genome shotgun (WGS) entry which is preliminary data.</text>
</comment>
<evidence type="ECO:0000256" key="1">
    <source>
        <dbReference type="SAM" id="Phobius"/>
    </source>
</evidence>
<dbReference type="Pfam" id="PF17197">
    <property type="entry name" value="DUF5134"/>
    <property type="match status" value="1"/>
</dbReference>
<dbReference type="STRING" id="1210090.GCA_001613185_01200"/>
<dbReference type="InterPro" id="IPR033458">
    <property type="entry name" value="DUF5134"/>
</dbReference>
<dbReference type="Proteomes" id="UP000252586">
    <property type="component" value="Unassembled WGS sequence"/>
</dbReference>
<sequence>MAEFVQEYAAVRWTVVVAFLVASVIVVARFATVRPAVASGPDPAVAHRESDAAHLVMCLVMLAMLVFPTGASPHALRGVLVAMTVVFAASVVHRLAQWRAGVPEAAAGAFAIGYHAVAAGAMLFAMGGHGASGHTGPPMLPALALAALFAADALAVLLARGGHRLPHPIGGSRVASIPHVVMDLGAAYMLIAAVAG</sequence>
<dbReference type="EMBL" id="QNRE01000001">
    <property type="protein sequence ID" value="RBO96470.1"/>
    <property type="molecule type" value="Genomic_DNA"/>
</dbReference>
<proteinExistence type="predicted"/>
<keyword evidence="1" id="KW-1133">Transmembrane helix</keyword>
<accession>A0A366E275</accession>
<reference evidence="2 3" key="1">
    <citation type="submission" date="2018-06" db="EMBL/GenBank/DDBJ databases">
        <title>Genomic Encyclopedia of Type Strains, Phase IV (KMG-IV): sequencing the most valuable type-strain genomes for metagenomic binning, comparative biology and taxonomic classification.</title>
        <authorList>
            <person name="Goeker M."/>
        </authorList>
    </citation>
    <scope>NUCLEOTIDE SEQUENCE [LARGE SCALE GENOMIC DNA]</scope>
    <source>
        <strain evidence="2 3">DSM 44599</strain>
    </source>
</reference>
<keyword evidence="1" id="KW-0472">Membrane</keyword>
<gene>
    <name evidence="2" type="ORF">DFR74_101485</name>
</gene>
<protein>
    <submittedName>
        <fullName evidence="2">Uncharacterized protein DUF5134</fullName>
    </submittedName>
</protein>
<feature type="transmembrane region" description="Helical" evidence="1">
    <location>
        <begin position="139"/>
        <end position="159"/>
    </location>
</feature>
<evidence type="ECO:0000313" key="2">
    <source>
        <dbReference type="EMBL" id="RBO96470.1"/>
    </source>
</evidence>
<dbReference type="OrthoDB" id="4570683at2"/>
<keyword evidence="1" id="KW-0812">Transmembrane</keyword>
<dbReference type="AlphaFoldDB" id="A0A366E275"/>